<dbReference type="PANTHER" id="PTHR43756:SF5">
    <property type="entry name" value="CHOLINE MONOOXYGENASE, CHLOROPLASTIC"/>
    <property type="match status" value="1"/>
</dbReference>
<dbReference type="SUPFAM" id="SSF50022">
    <property type="entry name" value="ISP domain"/>
    <property type="match status" value="1"/>
</dbReference>
<keyword evidence="8" id="KW-0223">Dioxygenase</keyword>
<dbReference type="InterPro" id="IPR017941">
    <property type="entry name" value="Rieske_2Fe-2S"/>
</dbReference>
<dbReference type="PRINTS" id="PR00090">
    <property type="entry name" value="RNGDIOXGNASE"/>
</dbReference>
<dbReference type="Gene3D" id="3.90.380.10">
    <property type="entry name" value="Naphthalene 1,2-dioxygenase Alpha Subunit, Chain A, domain 1"/>
    <property type="match status" value="2"/>
</dbReference>
<dbReference type="Proteomes" id="UP000773614">
    <property type="component" value="Unassembled WGS sequence"/>
</dbReference>
<dbReference type="InterPro" id="IPR015879">
    <property type="entry name" value="Ring_hydroxy_dOase_asu_C_dom"/>
</dbReference>
<keyword evidence="4" id="KW-0560">Oxidoreductase</keyword>
<dbReference type="CDD" id="cd03469">
    <property type="entry name" value="Rieske_RO_Alpha_N"/>
    <property type="match status" value="1"/>
</dbReference>
<dbReference type="InterPro" id="IPR001663">
    <property type="entry name" value="Rng_hydr_dOase-A"/>
</dbReference>
<dbReference type="PANTHER" id="PTHR43756">
    <property type="entry name" value="CHOLINE MONOOXYGENASE, CHLOROPLASTIC"/>
    <property type="match status" value="1"/>
</dbReference>
<evidence type="ECO:0000256" key="4">
    <source>
        <dbReference type="ARBA" id="ARBA00023002"/>
    </source>
</evidence>
<gene>
    <name evidence="8" type="ORF">E4O86_22230</name>
</gene>
<dbReference type="Pfam" id="PF00848">
    <property type="entry name" value="Ring_hydroxyl_A"/>
    <property type="match status" value="1"/>
</dbReference>
<feature type="domain" description="Rieske" evidence="7">
    <location>
        <begin position="48"/>
        <end position="154"/>
    </location>
</feature>
<dbReference type="InterPro" id="IPR036922">
    <property type="entry name" value="Rieske_2Fe-2S_sf"/>
</dbReference>
<reference evidence="8" key="1">
    <citation type="submission" date="2019-03" db="EMBL/GenBank/DDBJ databases">
        <title>Afifella sp. nov., isolated from activated sludge.</title>
        <authorList>
            <person name="Li Q."/>
            <person name="Liu Y."/>
        </authorList>
    </citation>
    <scope>NUCLEOTIDE SEQUENCE</scope>
    <source>
        <strain evidence="8">L72</strain>
    </source>
</reference>
<dbReference type="RefSeq" id="WP_161142742.1">
    <property type="nucleotide sequence ID" value="NZ_SPKJ01000167.1"/>
</dbReference>
<evidence type="ECO:0000313" key="9">
    <source>
        <dbReference type="Proteomes" id="UP000773614"/>
    </source>
</evidence>
<keyword evidence="9" id="KW-1185">Reference proteome</keyword>
<dbReference type="AlphaFoldDB" id="A0A964T8C0"/>
<dbReference type="SUPFAM" id="SSF55961">
    <property type="entry name" value="Bet v1-like"/>
    <property type="match status" value="1"/>
</dbReference>
<dbReference type="EMBL" id="SPKJ01000167">
    <property type="protein sequence ID" value="MYZ50423.1"/>
    <property type="molecule type" value="Genomic_DNA"/>
</dbReference>
<dbReference type="GO" id="GO:0051213">
    <property type="term" value="F:dioxygenase activity"/>
    <property type="evidence" value="ECO:0007669"/>
    <property type="project" value="UniProtKB-KW"/>
</dbReference>
<dbReference type="GO" id="GO:0051537">
    <property type="term" value="F:2 iron, 2 sulfur cluster binding"/>
    <property type="evidence" value="ECO:0007669"/>
    <property type="project" value="UniProtKB-KW"/>
</dbReference>
<evidence type="ECO:0000256" key="3">
    <source>
        <dbReference type="ARBA" id="ARBA00022723"/>
    </source>
</evidence>
<protein>
    <submittedName>
        <fullName evidence="8">Aromatic ring-hydroxylating dioxygenase subunit alpha</fullName>
    </submittedName>
</protein>
<evidence type="ECO:0000256" key="6">
    <source>
        <dbReference type="ARBA" id="ARBA00023014"/>
    </source>
</evidence>
<comment type="caution">
    <text evidence="8">The sequence shown here is derived from an EMBL/GenBank/DDBJ whole genome shotgun (WGS) entry which is preliminary data.</text>
</comment>
<keyword evidence="2" id="KW-0001">2Fe-2S</keyword>
<keyword evidence="5" id="KW-0408">Iron</keyword>
<dbReference type="GO" id="GO:0005506">
    <property type="term" value="F:iron ion binding"/>
    <property type="evidence" value="ECO:0007669"/>
    <property type="project" value="InterPro"/>
</dbReference>
<dbReference type="Pfam" id="PF00355">
    <property type="entry name" value="Rieske"/>
    <property type="match status" value="1"/>
</dbReference>
<dbReference type="CDD" id="cd00680">
    <property type="entry name" value="RHO_alpha_C"/>
    <property type="match status" value="1"/>
</dbReference>
<name>A0A964T8C0_9HYPH</name>
<keyword evidence="3" id="KW-0479">Metal-binding</keyword>
<evidence type="ECO:0000259" key="7">
    <source>
        <dbReference type="PROSITE" id="PS51296"/>
    </source>
</evidence>
<organism evidence="8 9">
    <name type="scientific">Propylenella binzhouense</name>
    <dbReference type="NCBI Taxonomy" id="2555902"/>
    <lineage>
        <taxon>Bacteria</taxon>
        <taxon>Pseudomonadati</taxon>
        <taxon>Pseudomonadota</taxon>
        <taxon>Alphaproteobacteria</taxon>
        <taxon>Hyphomicrobiales</taxon>
        <taxon>Propylenellaceae</taxon>
        <taxon>Propylenella</taxon>
    </lineage>
</organism>
<comment type="cofactor">
    <cofactor evidence="1">
        <name>Fe cation</name>
        <dbReference type="ChEBI" id="CHEBI:24875"/>
    </cofactor>
</comment>
<dbReference type="Gene3D" id="2.102.10.10">
    <property type="entry name" value="Rieske [2Fe-2S] iron-sulphur domain"/>
    <property type="match status" value="1"/>
</dbReference>
<accession>A0A964T8C0</accession>
<evidence type="ECO:0000256" key="1">
    <source>
        <dbReference type="ARBA" id="ARBA00001962"/>
    </source>
</evidence>
<keyword evidence="6" id="KW-0411">Iron-sulfur</keyword>
<sequence length="364" mass="41252">MRDPGLMRTRLLDELDSAIERNMSFPGTWYADPDIARFEAEQIIRRSWQPIGAVDGLRKPGDYLTTVFMNVPLLVVRGAEGIRAFVNICRHRGHPVASGCGTKKLFTCVYHAWTYGTDGALVRAPRAELEPWFDPSRYGLLPVRLATWGPMAFVNFDADAPAFEDEYSELMAVTEANGFGLSSMTFRKRVSWEQSCNWKTFMDNTADCYHCRTVHPGMGETHKTDPDQYVTRSYGNFAFHLSDARDDRPNVLPWMSCAVFPNWTITAAGGQIARVRVVEPVTASQIRVTTDFCAYPEVPEEDLEEDARWYHDLVYGEDRPVCESVAIGIASGLFAEGPIFLRSEEIMQDFQKKYRDRLSRLSVA</sequence>
<dbReference type="PROSITE" id="PS51296">
    <property type="entry name" value="RIESKE"/>
    <property type="match status" value="1"/>
</dbReference>
<proteinExistence type="predicted"/>
<evidence type="ECO:0000256" key="5">
    <source>
        <dbReference type="ARBA" id="ARBA00023004"/>
    </source>
</evidence>
<evidence type="ECO:0000313" key="8">
    <source>
        <dbReference type="EMBL" id="MYZ50423.1"/>
    </source>
</evidence>
<dbReference type="OrthoDB" id="7456916at2"/>
<evidence type="ECO:0000256" key="2">
    <source>
        <dbReference type="ARBA" id="ARBA00022714"/>
    </source>
</evidence>